<accession>A0A368N650</accession>
<evidence type="ECO:0000259" key="2">
    <source>
        <dbReference type="Pfam" id="PF00248"/>
    </source>
</evidence>
<comment type="caution">
    <text evidence="3">The sequence shown here is derived from an EMBL/GenBank/DDBJ whole genome shotgun (WGS) entry which is preliminary data.</text>
</comment>
<dbReference type="Pfam" id="PF00248">
    <property type="entry name" value="Aldo_ket_red"/>
    <property type="match status" value="1"/>
</dbReference>
<feature type="domain" description="NADP-dependent oxidoreductase" evidence="2">
    <location>
        <begin position="21"/>
        <end position="281"/>
    </location>
</feature>
<proteinExistence type="predicted"/>
<organism evidence="3 4">
    <name type="scientific">Haloplanus salinus</name>
    <dbReference type="NCBI Taxonomy" id="1126245"/>
    <lineage>
        <taxon>Archaea</taxon>
        <taxon>Methanobacteriati</taxon>
        <taxon>Methanobacteriota</taxon>
        <taxon>Stenosarchaea group</taxon>
        <taxon>Halobacteria</taxon>
        <taxon>Halobacteriales</taxon>
        <taxon>Haloferacaceae</taxon>
        <taxon>Haloplanus</taxon>
    </lineage>
</organism>
<dbReference type="EMBL" id="QPHM01000001">
    <property type="protein sequence ID" value="RCU46077.1"/>
    <property type="molecule type" value="Genomic_DNA"/>
</dbReference>
<dbReference type="Proteomes" id="UP000252189">
    <property type="component" value="Unassembled WGS sequence"/>
</dbReference>
<dbReference type="SUPFAM" id="SSF51430">
    <property type="entry name" value="NAD(P)-linked oxidoreductase"/>
    <property type="match status" value="1"/>
</dbReference>
<name>A0A368N650_9EURY</name>
<gene>
    <name evidence="3" type="ORF">DU504_01445</name>
</gene>
<dbReference type="CDD" id="cd19088">
    <property type="entry name" value="AKR_AKR13B1"/>
    <property type="match status" value="1"/>
</dbReference>
<keyword evidence="4" id="KW-1185">Reference proteome</keyword>
<dbReference type="PANTHER" id="PTHR43625">
    <property type="entry name" value="AFLATOXIN B1 ALDEHYDE REDUCTASE"/>
    <property type="match status" value="1"/>
</dbReference>
<dbReference type="InterPro" id="IPR036812">
    <property type="entry name" value="NAD(P)_OxRdtase_dom_sf"/>
</dbReference>
<evidence type="ECO:0000313" key="3">
    <source>
        <dbReference type="EMBL" id="RCU46077.1"/>
    </source>
</evidence>
<dbReference type="OrthoDB" id="7236at2157"/>
<dbReference type="RefSeq" id="WP_114447629.1">
    <property type="nucleotide sequence ID" value="NZ_QPHM01000001.1"/>
</dbReference>
<reference evidence="3 4" key="1">
    <citation type="submission" date="2018-07" db="EMBL/GenBank/DDBJ databases">
        <title>Genome sequences of Haloplanus salinus JCM 18368T.</title>
        <authorList>
            <person name="Kim Y.B."/>
            <person name="Roh S.W."/>
        </authorList>
    </citation>
    <scope>NUCLEOTIDE SEQUENCE [LARGE SCALE GENOMIC DNA]</scope>
    <source>
        <strain evidence="3 4">JCM 18368</strain>
    </source>
</reference>
<dbReference type="InterPro" id="IPR020471">
    <property type="entry name" value="AKR"/>
</dbReference>
<dbReference type="AlphaFoldDB" id="A0A368N650"/>
<evidence type="ECO:0000313" key="4">
    <source>
        <dbReference type="Proteomes" id="UP000252189"/>
    </source>
</evidence>
<protein>
    <submittedName>
        <fullName evidence="3">Aldo/keto reductase</fullName>
    </submittedName>
</protein>
<dbReference type="GO" id="GO:0005737">
    <property type="term" value="C:cytoplasm"/>
    <property type="evidence" value="ECO:0007669"/>
    <property type="project" value="TreeGrafter"/>
</dbReference>
<keyword evidence="1" id="KW-0560">Oxidoreductase</keyword>
<dbReference type="PANTHER" id="PTHR43625:SF40">
    <property type="entry name" value="ALDO-KETO REDUCTASE YAKC [NADP(+)]"/>
    <property type="match status" value="1"/>
</dbReference>
<dbReference type="InterPro" id="IPR050791">
    <property type="entry name" value="Aldo-Keto_reductase"/>
</dbReference>
<dbReference type="InterPro" id="IPR023210">
    <property type="entry name" value="NADP_OxRdtase_dom"/>
</dbReference>
<dbReference type="GO" id="GO:0016491">
    <property type="term" value="F:oxidoreductase activity"/>
    <property type="evidence" value="ECO:0007669"/>
    <property type="project" value="UniProtKB-KW"/>
</dbReference>
<sequence length="285" mass="30477">MRSLDDIDDTFDIGGDLTVNRLGFGAMRITGPGVLGHPDDPAEASRVLARALELGVDFVDTADAYGPGTNERLLAEAGVPDDAVVATKGGFLRSPDGDWLRRGDPDYLRNAALCSLDRLGVDAIDLYQYHAPDPDVPIEESMRALADLQDRGLIRHVGVSNVSVEQLDRARDVVTVATVQNEYNVVDRTHDDVLDVCEEGDIGFVPYFPLGGGDLAGKAAVLDEVAAAHDATRRQVALAWLLERSPVVLPIPGTSAVDHLEANVAAADVDLDGDEMARLSEERSA</sequence>
<dbReference type="Gene3D" id="3.20.20.100">
    <property type="entry name" value="NADP-dependent oxidoreductase domain"/>
    <property type="match status" value="1"/>
</dbReference>
<dbReference type="PRINTS" id="PR00069">
    <property type="entry name" value="ALDKETRDTASE"/>
</dbReference>
<evidence type="ECO:0000256" key="1">
    <source>
        <dbReference type="ARBA" id="ARBA00023002"/>
    </source>
</evidence>